<sequence>MNYNSDHDIDEREEITFSDGGNQEIENVEESKMTISTPKLDSETEDLPGNEEKINKDLIKEVEGNTKENKTKSPGSYFKSKGMHKISYESEDKQTKELSPRVFEILDKEGEEVVEKLEEKGTIKKYPPIQHSPNSIKPRKIIYSANYNDSNIDIDEREIQPKSPEIELVNDSAYIPLHQKESPFRDKENIELNHRQPPQNESQIPPESHPYPHQTPPQIPQSQNFSPPNYKSFLKNPQNPSLPHPLNTSLPDPITFNTNLPPQNPHYNPSQELPYTSEAPHPYYNQYHPPPFSHQYQIPYQHPQFCQYPQNSQIWNQTSYLPHQNSQFDQISKLVMMNNELQQVVYSLRQENEGLKRGDHRGWMESREEGDRESMDYNYKKLTEERREKEDALEKQREMFEELIKLRKINQYRKGLIDDLEQENDKMRIERKEIMERMYRIEKRERQFLEQIKELNETLNEQDKIIDLLKKKRDREEEVEREDDDLERDPYINLDIKKERMPYQVQNVYKPLNNFYVQDKEEEIEVKSSRTRKFQMTPEKKPKRYERARTPGSTIYNKNLRSSVGECLSWQDGSETPEKASKSVARYTKNSPSDPKKFSQSFAQKPPLNPLDPPYQRSRVHFLDNPAPQNPQISQSSKTQPSQKPRSASHQNRASTPIFADHQINPTSLAIPSDTYPQQTKIQMYNLEKDIARLTAEQAKKQEEFDRISEYSKSNWERRRKRQLETDVRVIQANLQFLNRKYRDLAGSNYTQRMRA</sequence>
<comment type="caution">
    <text evidence="3">The sequence shown here is derived from an EMBL/GenBank/DDBJ whole genome shotgun (WGS) entry which is preliminary data.</text>
</comment>
<feature type="region of interest" description="Disordered" evidence="2">
    <location>
        <begin position="155"/>
        <end position="174"/>
    </location>
</feature>
<evidence type="ECO:0000256" key="1">
    <source>
        <dbReference type="SAM" id="Coils"/>
    </source>
</evidence>
<keyword evidence="1" id="KW-0175">Coiled coil</keyword>
<name>A0AAD1Y0P1_EUPCR</name>
<reference evidence="3" key="1">
    <citation type="submission" date="2023-07" db="EMBL/GenBank/DDBJ databases">
        <authorList>
            <consortium name="AG Swart"/>
            <person name="Singh M."/>
            <person name="Singh A."/>
            <person name="Seah K."/>
            <person name="Emmerich C."/>
        </authorList>
    </citation>
    <scope>NUCLEOTIDE SEQUENCE</scope>
    <source>
        <strain evidence="3">DP1</strain>
    </source>
</reference>
<organism evidence="3 4">
    <name type="scientific">Euplotes crassus</name>
    <dbReference type="NCBI Taxonomy" id="5936"/>
    <lineage>
        <taxon>Eukaryota</taxon>
        <taxon>Sar</taxon>
        <taxon>Alveolata</taxon>
        <taxon>Ciliophora</taxon>
        <taxon>Intramacronucleata</taxon>
        <taxon>Spirotrichea</taxon>
        <taxon>Hypotrichia</taxon>
        <taxon>Euplotida</taxon>
        <taxon>Euplotidae</taxon>
        <taxon>Moneuplotes</taxon>
    </lineage>
</organism>
<evidence type="ECO:0000313" key="3">
    <source>
        <dbReference type="EMBL" id="CAI2382344.1"/>
    </source>
</evidence>
<feature type="compositionally biased region" description="Low complexity" evidence="2">
    <location>
        <begin position="631"/>
        <end position="645"/>
    </location>
</feature>
<feature type="compositionally biased region" description="Basic and acidic residues" evidence="2">
    <location>
        <begin position="50"/>
        <end position="71"/>
    </location>
</feature>
<feature type="region of interest" description="Disordered" evidence="2">
    <location>
        <begin position="195"/>
        <end position="296"/>
    </location>
</feature>
<accession>A0AAD1Y0P1</accession>
<protein>
    <submittedName>
        <fullName evidence="3">Uncharacterized protein</fullName>
    </submittedName>
</protein>
<evidence type="ECO:0000256" key="2">
    <source>
        <dbReference type="SAM" id="MobiDB-lite"/>
    </source>
</evidence>
<feature type="compositionally biased region" description="Polar residues" evidence="2">
    <location>
        <begin position="646"/>
        <end position="655"/>
    </location>
</feature>
<gene>
    <name evidence="3" type="ORF">ECRASSUSDP1_LOCUS23815</name>
</gene>
<feature type="coiled-coil region" evidence="1">
    <location>
        <begin position="379"/>
        <end position="489"/>
    </location>
</feature>
<feature type="region of interest" description="Disordered" evidence="2">
    <location>
        <begin position="1"/>
        <end position="83"/>
    </location>
</feature>
<feature type="compositionally biased region" description="Polar residues" evidence="2">
    <location>
        <begin position="196"/>
        <end position="205"/>
    </location>
</feature>
<feature type="compositionally biased region" description="Pro residues" evidence="2">
    <location>
        <begin position="207"/>
        <end position="219"/>
    </location>
</feature>
<evidence type="ECO:0000313" key="4">
    <source>
        <dbReference type="Proteomes" id="UP001295684"/>
    </source>
</evidence>
<dbReference type="AlphaFoldDB" id="A0AAD1Y0P1"/>
<feature type="compositionally biased region" description="Polar residues" evidence="2">
    <location>
        <begin position="588"/>
        <end position="603"/>
    </location>
</feature>
<feature type="compositionally biased region" description="Basic and acidic residues" evidence="2">
    <location>
        <begin position="1"/>
        <end position="10"/>
    </location>
</feature>
<feature type="compositionally biased region" description="Polar residues" evidence="2">
    <location>
        <begin position="220"/>
        <end position="274"/>
    </location>
</feature>
<proteinExistence type="predicted"/>
<dbReference type="Proteomes" id="UP001295684">
    <property type="component" value="Unassembled WGS sequence"/>
</dbReference>
<feature type="compositionally biased region" description="Polar residues" evidence="2">
    <location>
        <begin position="551"/>
        <end position="562"/>
    </location>
</feature>
<feature type="region of interest" description="Disordered" evidence="2">
    <location>
        <begin position="528"/>
        <end position="675"/>
    </location>
</feature>
<keyword evidence="4" id="KW-1185">Reference proteome</keyword>
<feature type="coiled-coil region" evidence="1">
    <location>
        <begin position="682"/>
        <end position="741"/>
    </location>
</feature>
<feature type="compositionally biased region" description="Polar residues" evidence="2">
    <location>
        <begin position="664"/>
        <end position="675"/>
    </location>
</feature>
<dbReference type="EMBL" id="CAMPGE010024513">
    <property type="protein sequence ID" value="CAI2382344.1"/>
    <property type="molecule type" value="Genomic_DNA"/>
</dbReference>